<dbReference type="InterPro" id="IPR020624">
    <property type="entry name" value="Schiff_base-form_aldolases_CS"/>
</dbReference>
<dbReference type="PANTHER" id="PTHR12128">
    <property type="entry name" value="DIHYDRODIPICOLINATE SYNTHASE"/>
    <property type="match status" value="1"/>
</dbReference>
<organism evidence="16 17">
    <name type="scientific">Pseudohongiella nitratireducens</name>
    <dbReference type="NCBI Taxonomy" id="1768907"/>
    <lineage>
        <taxon>Bacteria</taxon>
        <taxon>Pseudomonadati</taxon>
        <taxon>Pseudomonadota</taxon>
        <taxon>Gammaproteobacteria</taxon>
        <taxon>Pseudomonadales</taxon>
        <taxon>Pseudohongiellaceae</taxon>
        <taxon>Pseudohongiella</taxon>
    </lineage>
</organism>
<evidence type="ECO:0000256" key="5">
    <source>
        <dbReference type="ARBA" id="ARBA00022490"/>
    </source>
</evidence>
<proteinExistence type="inferred from homology"/>
<dbReference type="Proteomes" id="UP000627715">
    <property type="component" value="Unassembled WGS sequence"/>
</dbReference>
<evidence type="ECO:0000256" key="1">
    <source>
        <dbReference type="ARBA" id="ARBA00003294"/>
    </source>
</evidence>
<evidence type="ECO:0000256" key="8">
    <source>
        <dbReference type="ARBA" id="ARBA00023154"/>
    </source>
</evidence>
<evidence type="ECO:0000256" key="4">
    <source>
        <dbReference type="ARBA" id="ARBA00012086"/>
    </source>
</evidence>
<comment type="subcellular location">
    <subcellularLocation>
        <location evidence="12">Cytoplasm</location>
    </subcellularLocation>
</comment>
<dbReference type="EMBL" id="BMIY01000005">
    <property type="protein sequence ID" value="GGG57004.1"/>
    <property type="molecule type" value="Genomic_DNA"/>
</dbReference>
<evidence type="ECO:0000256" key="11">
    <source>
        <dbReference type="ARBA" id="ARBA00047836"/>
    </source>
</evidence>
<dbReference type="RefSeq" id="WP_068812994.1">
    <property type="nucleotide sequence ID" value="NZ_BMIY01000005.1"/>
</dbReference>
<dbReference type="InterPro" id="IPR013785">
    <property type="entry name" value="Aldolase_TIM"/>
</dbReference>
<dbReference type="PROSITE" id="PS00666">
    <property type="entry name" value="DHDPS_2"/>
    <property type="match status" value="1"/>
</dbReference>
<sequence>MIQGSIVAIVTPMHPNGDLDFEALDRLLEWHVDSGTDAVVVVGTTGESPTLTMEEHCAVIARSIKAVRGRIPVIAGTGSNSTEEAIYYTKAAKEEGADAALLVTPYYNKPSQEGLYQHFMRIANEVDIPQILYNVPSRTGCDLLPETVARLADHERIIGLKEATGDLDRGKQVISLCADRIAIYSGDDATALDLILAGGKGDISVTANVAPAQMHEMCRLALAGEQEKASLLNARLAGLHNSLFLEANPVPVKWALAELGHIQNGIRLPLVPLNEAYHIPVREAIRHAGLD</sequence>
<keyword evidence="9 12" id="KW-0456">Lyase</keyword>
<evidence type="ECO:0000256" key="15">
    <source>
        <dbReference type="PIRSR" id="PIRSR001365-2"/>
    </source>
</evidence>
<keyword evidence="5 12" id="KW-0963">Cytoplasm</keyword>
<gene>
    <name evidence="12 16" type="primary">dapA</name>
    <name evidence="16" type="ORF">GCM10011403_12730</name>
</gene>
<comment type="caution">
    <text evidence="12">Was originally thought to be a dihydrodipicolinate synthase (DHDPS), catalyzing the condensation of (S)-aspartate-beta-semialdehyde [(S)-ASA] and pyruvate to dihydrodipicolinate (DHDP). However, it was shown in E.coli that the product of the enzymatic reaction is not dihydrodipicolinate but in fact (4S)-4-hydroxy-2,3,4,5-tetrahydro-(2S)-dipicolinic acid (HTPA), and that the consecutive dehydration reaction leading to DHDP is not spontaneous but catalyzed by DapB.</text>
</comment>
<comment type="pathway">
    <text evidence="2 12">Amino-acid biosynthesis; L-lysine biosynthesis via DAP pathway; (S)-tetrahydrodipicolinate from L-aspartate: step 3/4.</text>
</comment>
<dbReference type="GO" id="GO:0019877">
    <property type="term" value="P:diaminopimelate biosynthetic process"/>
    <property type="evidence" value="ECO:0007669"/>
    <property type="project" value="UniProtKB-UniRule"/>
</dbReference>
<name>A0A917GTS4_9GAMM</name>
<accession>A0A917GTS4</accession>
<dbReference type="PIRSF" id="PIRSF001365">
    <property type="entry name" value="DHDPS"/>
    <property type="match status" value="1"/>
</dbReference>
<evidence type="ECO:0000256" key="6">
    <source>
        <dbReference type="ARBA" id="ARBA00022605"/>
    </source>
</evidence>
<keyword evidence="10 12" id="KW-0704">Schiff base</keyword>
<evidence type="ECO:0000256" key="3">
    <source>
        <dbReference type="ARBA" id="ARBA00007592"/>
    </source>
</evidence>
<reference evidence="16" key="1">
    <citation type="journal article" date="2014" name="Int. J. Syst. Evol. Microbiol.">
        <title>Complete genome sequence of Corynebacterium casei LMG S-19264T (=DSM 44701T), isolated from a smear-ripened cheese.</title>
        <authorList>
            <consortium name="US DOE Joint Genome Institute (JGI-PGF)"/>
            <person name="Walter F."/>
            <person name="Albersmeier A."/>
            <person name="Kalinowski J."/>
            <person name="Ruckert C."/>
        </authorList>
    </citation>
    <scope>NUCLEOTIDE SEQUENCE</scope>
    <source>
        <strain evidence="16">CGMCC 1.15425</strain>
    </source>
</reference>
<feature type="binding site" evidence="12 15">
    <location>
        <position position="45"/>
    </location>
    <ligand>
        <name>pyruvate</name>
        <dbReference type="ChEBI" id="CHEBI:15361"/>
    </ligand>
</feature>
<dbReference type="InterPro" id="IPR002220">
    <property type="entry name" value="DapA-like"/>
</dbReference>
<feature type="site" description="Part of a proton relay during catalysis" evidence="12">
    <location>
        <position position="44"/>
    </location>
</feature>
<feature type="active site" description="Schiff-base intermediate with substrate" evidence="12 14">
    <location>
        <position position="161"/>
    </location>
</feature>
<evidence type="ECO:0000256" key="14">
    <source>
        <dbReference type="PIRSR" id="PIRSR001365-1"/>
    </source>
</evidence>
<comment type="catalytic activity">
    <reaction evidence="11 12">
        <text>L-aspartate 4-semialdehyde + pyruvate = (2S,4S)-4-hydroxy-2,3,4,5-tetrahydrodipicolinate + H2O + H(+)</text>
        <dbReference type="Rhea" id="RHEA:34171"/>
        <dbReference type="ChEBI" id="CHEBI:15361"/>
        <dbReference type="ChEBI" id="CHEBI:15377"/>
        <dbReference type="ChEBI" id="CHEBI:15378"/>
        <dbReference type="ChEBI" id="CHEBI:67139"/>
        <dbReference type="ChEBI" id="CHEBI:537519"/>
        <dbReference type="EC" id="4.3.3.7"/>
    </reaction>
</comment>
<comment type="subunit">
    <text evidence="12">Homotetramer; dimer of dimers.</text>
</comment>
<evidence type="ECO:0000256" key="7">
    <source>
        <dbReference type="ARBA" id="ARBA00022915"/>
    </source>
</evidence>
<evidence type="ECO:0000256" key="10">
    <source>
        <dbReference type="ARBA" id="ARBA00023270"/>
    </source>
</evidence>
<comment type="function">
    <text evidence="1 12">Catalyzes the condensation of (S)-aspartate-beta-semialdehyde [(S)-ASA] and pyruvate to 4-hydroxy-tetrahydrodipicolinate (HTPA).</text>
</comment>
<dbReference type="PRINTS" id="PR00146">
    <property type="entry name" value="DHPICSNTHASE"/>
</dbReference>
<dbReference type="PROSITE" id="PS00665">
    <property type="entry name" value="DHDPS_1"/>
    <property type="match status" value="1"/>
</dbReference>
<dbReference type="GO" id="GO:0009089">
    <property type="term" value="P:lysine biosynthetic process via diaminopimelate"/>
    <property type="evidence" value="ECO:0007669"/>
    <property type="project" value="UniProtKB-UniRule"/>
</dbReference>
<dbReference type="EC" id="4.3.3.7" evidence="4 12"/>
<evidence type="ECO:0000256" key="2">
    <source>
        <dbReference type="ARBA" id="ARBA00005120"/>
    </source>
</evidence>
<dbReference type="CDD" id="cd00950">
    <property type="entry name" value="DHDPS"/>
    <property type="match status" value="1"/>
</dbReference>
<reference evidence="16" key="2">
    <citation type="submission" date="2020-09" db="EMBL/GenBank/DDBJ databases">
        <authorList>
            <person name="Sun Q."/>
            <person name="Zhou Y."/>
        </authorList>
    </citation>
    <scope>NUCLEOTIDE SEQUENCE</scope>
    <source>
        <strain evidence="16">CGMCC 1.15425</strain>
    </source>
</reference>
<dbReference type="GO" id="GO:0005829">
    <property type="term" value="C:cytosol"/>
    <property type="evidence" value="ECO:0007669"/>
    <property type="project" value="TreeGrafter"/>
</dbReference>
<evidence type="ECO:0000313" key="17">
    <source>
        <dbReference type="Proteomes" id="UP000627715"/>
    </source>
</evidence>
<feature type="active site" description="Proton donor/acceptor" evidence="12 14">
    <location>
        <position position="133"/>
    </location>
</feature>
<dbReference type="Pfam" id="PF00701">
    <property type="entry name" value="DHDPS"/>
    <property type="match status" value="1"/>
</dbReference>
<keyword evidence="6 12" id="KW-0028">Amino-acid biosynthesis</keyword>
<dbReference type="InterPro" id="IPR020625">
    <property type="entry name" value="Schiff_base-form_aldolases_AS"/>
</dbReference>
<keyword evidence="8 12" id="KW-0457">Lysine biosynthesis</keyword>
<evidence type="ECO:0000313" key="16">
    <source>
        <dbReference type="EMBL" id="GGG57004.1"/>
    </source>
</evidence>
<dbReference type="InterPro" id="IPR005263">
    <property type="entry name" value="DapA"/>
</dbReference>
<dbReference type="AlphaFoldDB" id="A0A917GTS4"/>
<dbReference type="HAMAP" id="MF_00418">
    <property type="entry name" value="DapA"/>
    <property type="match status" value="1"/>
</dbReference>
<dbReference type="Gene3D" id="3.20.20.70">
    <property type="entry name" value="Aldolase class I"/>
    <property type="match status" value="1"/>
</dbReference>
<dbReference type="SUPFAM" id="SSF51569">
    <property type="entry name" value="Aldolase"/>
    <property type="match status" value="1"/>
</dbReference>
<keyword evidence="7 12" id="KW-0220">Diaminopimelate biosynthesis</keyword>
<evidence type="ECO:0000256" key="13">
    <source>
        <dbReference type="PIRNR" id="PIRNR001365"/>
    </source>
</evidence>
<dbReference type="NCBIfam" id="TIGR00674">
    <property type="entry name" value="dapA"/>
    <property type="match status" value="1"/>
</dbReference>
<protein>
    <recommendedName>
        <fullName evidence="4 12">4-hydroxy-tetrahydrodipicolinate synthase</fullName>
        <shortName evidence="12">HTPA synthase</shortName>
        <ecNumber evidence="4 12">4.3.3.7</ecNumber>
    </recommendedName>
</protein>
<comment type="caution">
    <text evidence="16">The sequence shown here is derived from an EMBL/GenBank/DDBJ whole genome shotgun (WGS) entry which is preliminary data.</text>
</comment>
<feature type="binding site" evidence="12 15">
    <location>
        <position position="203"/>
    </location>
    <ligand>
        <name>pyruvate</name>
        <dbReference type="ChEBI" id="CHEBI:15361"/>
    </ligand>
</feature>
<dbReference type="SMART" id="SM01130">
    <property type="entry name" value="DHDPS"/>
    <property type="match status" value="1"/>
</dbReference>
<keyword evidence="17" id="KW-1185">Reference proteome</keyword>
<evidence type="ECO:0000256" key="12">
    <source>
        <dbReference type="HAMAP-Rule" id="MF_00418"/>
    </source>
</evidence>
<dbReference type="PANTHER" id="PTHR12128:SF66">
    <property type="entry name" value="4-HYDROXY-2-OXOGLUTARATE ALDOLASE, MITOCHONDRIAL"/>
    <property type="match status" value="1"/>
</dbReference>
<comment type="similarity">
    <text evidence="3 12 13">Belongs to the DapA family.</text>
</comment>
<dbReference type="GO" id="GO:0008840">
    <property type="term" value="F:4-hydroxy-tetrahydrodipicolinate synthase activity"/>
    <property type="evidence" value="ECO:0007669"/>
    <property type="project" value="UniProtKB-UniRule"/>
</dbReference>
<dbReference type="OrthoDB" id="9782828at2"/>
<evidence type="ECO:0000256" key="9">
    <source>
        <dbReference type="ARBA" id="ARBA00023239"/>
    </source>
</evidence>
<feature type="site" description="Part of a proton relay during catalysis" evidence="12">
    <location>
        <position position="107"/>
    </location>
</feature>